<evidence type="ECO:0000313" key="6">
    <source>
        <dbReference type="EMBL" id="EGG20532.1"/>
    </source>
</evidence>
<dbReference type="InterPro" id="IPR016035">
    <property type="entry name" value="Acyl_Trfase/lysoPLipase"/>
</dbReference>
<dbReference type="STRING" id="1054147.F4PRN3"/>
<dbReference type="PANTHER" id="PTHR32176:SF92">
    <property type="entry name" value="XYLOSE ISOMERASE"/>
    <property type="match status" value="1"/>
</dbReference>
<gene>
    <name evidence="6" type="ORF">DFA_00393</name>
</gene>
<feature type="short sequence motif" description="GXSXG" evidence="3">
    <location>
        <begin position="161"/>
        <end position="165"/>
    </location>
</feature>
<evidence type="ECO:0000313" key="7">
    <source>
        <dbReference type="Proteomes" id="UP000007797"/>
    </source>
</evidence>
<reference evidence="7" key="1">
    <citation type="journal article" date="2011" name="Genome Res.">
        <title>Phylogeny-wide analysis of social amoeba genomes highlights ancient origins for complex intercellular communication.</title>
        <authorList>
            <person name="Heidel A.J."/>
            <person name="Lawal H.M."/>
            <person name="Felder M."/>
            <person name="Schilde C."/>
            <person name="Helps N.R."/>
            <person name="Tunggal B."/>
            <person name="Rivero F."/>
            <person name="John U."/>
            <person name="Schleicher M."/>
            <person name="Eichinger L."/>
            <person name="Platzer M."/>
            <person name="Noegel A.A."/>
            <person name="Schaap P."/>
            <person name="Gloeckner G."/>
        </authorList>
    </citation>
    <scope>NUCLEOTIDE SEQUENCE [LARGE SCALE GENOMIC DNA]</scope>
    <source>
        <strain evidence="7">SH3</strain>
    </source>
</reference>
<keyword evidence="7" id="KW-1185">Reference proteome</keyword>
<dbReference type="Pfam" id="PF01734">
    <property type="entry name" value="Patatin"/>
    <property type="match status" value="1"/>
</dbReference>
<evidence type="ECO:0000256" key="4">
    <source>
        <dbReference type="SAM" id="MobiDB-lite"/>
    </source>
</evidence>
<feature type="domain" description="PNPLA" evidence="5">
    <location>
        <begin position="120"/>
        <end position="328"/>
    </location>
</feature>
<dbReference type="CDD" id="cd07199">
    <property type="entry name" value="Pat17_PNPLA8_PNPLA9_like"/>
    <property type="match status" value="1"/>
</dbReference>
<dbReference type="GO" id="GO:0047372">
    <property type="term" value="F:monoacylglycerol lipase activity"/>
    <property type="evidence" value="ECO:0007669"/>
    <property type="project" value="TreeGrafter"/>
</dbReference>
<protein>
    <submittedName>
        <fullName evidence="6">Patatin-like phospholipase family protein</fullName>
    </submittedName>
</protein>
<evidence type="ECO:0000259" key="5">
    <source>
        <dbReference type="PROSITE" id="PS51635"/>
    </source>
</evidence>
<feature type="active site" description="Proton acceptor" evidence="3">
    <location>
        <position position="315"/>
    </location>
</feature>
<dbReference type="GO" id="GO:0004620">
    <property type="term" value="F:phospholipase activity"/>
    <property type="evidence" value="ECO:0007669"/>
    <property type="project" value="TreeGrafter"/>
</dbReference>
<evidence type="ECO:0000256" key="1">
    <source>
        <dbReference type="ARBA" id="ARBA00010240"/>
    </source>
</evidence>
<dbReference type="SUPFAM" id="SSF52151">
    <property type="entry name" value="FabD/lysophospholipase-like"/>
    <property type="match status" value="1"/>
</dbReference>
<feature type="short sequence motif" description="GXGXXG" evidence="3">
    <location>
        <begin position="124"/>
        <end position="129"/>
    </location>
</feature>
<keyword evidence="2 3" id="KW-0443">Lipid metabolism</keyword>
<sequence length="472" mass="52321">MPNPSDNSKIKKRIGHPMFPHIKQQHMAKLYNQLNVHNPERMDDSKKYTKSLGDLPDNASRDQLIMDTGSVPSDAGCAPIYTPSTTPLVVSDTPPALVSSTPVLVTAQPPPPPQKHVFTLCIDGGGMRGIMPAIWLLVLKEEFEKRGIMDPLSQIFDIIGGTSIGAIISLGVGHNIHPTDLIDLFNKNGAKIFSRTFCRMMTNLLPIFKPKYTAENLYDVLHEKFGDLKMKDLQGKVVITSCTRDGKPKIFTNINTSGNQDDPIFAHENDFLIKDVARCTSAAPVFFPPQDMLIKKIKEDGAQKEIVEKTVSYIDGGIWINNPAGVVATMAVTQIHKRVFSPDKIHILSLGTGDSTTTISDMPAFKDIVAIVDITMSSNSRGVDNSLTELFQQNYTRINPPLVESIKLDSANTKALKKLHQLAGCEYLPGKDGKKSWQFDRESPQGKEIYLKISKFVETYCNIKKSEQQLQD</sequence>
<feature type="region of interest" description="Disordered" evidence="4">
    <location>
        <begin position="40"/>
        <end position="59"/>
    </location>
</feature>
<dbReference type="InterPro" id="IPR002641">
    <property type="entry name" value="PNPLA_dom"/>
</dbReference>
<keyword evidence="3" id="KW-0442">Lipid degradation</keyword>
<dbReference type="EMBL" id="GL883010">
    <property type="protein sequence ID" value="EGG20532.1"/>
    <property type="molecule type" value="Genomic_DNA"/>
</dbReference>
<dbReference type="Proteomes" id="UP000007797">
    <property type="component" value="Unassembled WGS sequence"/>
</dbReference>
<dbReference type="RefSeq" id="XP_004358382.1">
    <property type="nucleotide sequence ID" value="XM_004358325.1"/>
</dbReference>
<accession>F4PRN3</accession>
<dbReference type="GeneID" id="14872755"/>
<dbReference type="Gene3D" id="3.40.1090.10">
    <property type="entry name" value="Cytosolic phospholipase A2 catalytic domain"/>
    <property type="match status" value="1"/>
</dbReference>
<dbReference type="OrthoDB" id="1658288at2759"/>
<dbReference type="PROSITE" id="PS51635">
    <property type="entry name" value="PNPLA"/>
    <property type="match status" value="1"/>
</dbReference>
<dbReference type="PANTHER" id="PTHR32176">
    <property type="entry name" value="XYLOSE ISOMERASE"/>
    <property type="match status" value="1"/>
</dbReference>
<feature type="short sequence motif" description="DGA/G" evidence="3">
    <location>
        <begin position="315"/>
        <end position="317"/>
    </location>
</feature>
<keyword evidence="3" id="KW-0378">Hydrolase</keyword>
<dbReference type="OMA" id="VHNNGEC"/>
<evidence type="ECO:0000256" key="2">
    <source>
        <dbReference type="ARBA" id="ARBA00023098"/>
    </source>
</evidence>
<dbReference type="AlphaFoldDB" id="F4PRN3"/>
<comment type="similarity">
    <text evidence="1">Belongs to the patatin family.</text>
</comment>
<name>F4PRN3_CACFS</name>
<dbReference type="KEGG" id="dfa:DFA_00393"/>
<feature type="active site" description="Nucleophile" evidence="3">
    <location>
        <position position="163"/>
    </location>
</feature>
<proteinExistence type="inferred from homology"/>
<organism evidence="6 7">
    <name type="scientific">Cavenderia fasciculata</name>
    <name type="common">Slime mold</name>
    <name type="synonym">Dictyostelium fasciculatum</name>
    <dbReference type="NCBI Taxonomy" id="261658"/>
    <lineage>
        <taxon>Eukaryota</taxon>
        <taxon>Amoebozoa</taxon>
        <taxon>Evosea</taxon>
        <taxon>Eumycetozoa</taxon>
        <taxon>Dictyostelia</taxon>
        <taxon>Acytosteliales</taxon>
        <taxon>Cavenderiaceae</taxon>
        <taxon>Cavenderia</taxon>
    </lineage>
</organism>
<evidence type="ECO:0000256" key="3">
    <source>
        <dbReference type="PROSITE-ProRule" id="PRU01161"/>
    </source>
</evidence>
<dbReference type="GO" id="GO:0016042">
    <property type="term" value="P:lipid catabolic process"/>
    <property type="evidence" value="ECO:0007669"/>
    <property type="project" value="UniProtKB-UniRule"/>
</dbReference>